<reference evidence="3 4" key="1">
    <citation type="submission" date="2020-02" db="EMBL/GenBank/DDBJ databases">
        <title>Draft genome sequence of Haematococcus lacustris strain NIES-144.</title>
        <authorList>
            <person name="Morimoto D."/>
            <person name="Nakagawa S."/>
            <person name="Yoshida T."/>
            <person name="Sawayama S."/>
        </authorList>
    </citation>
    <scope>NUCLEOTIDE SEQUENCE [LARGE SCALE GENOMIC DNA]</scope>
    <source>
        <strain evidence="3 4">NIES-144</strain>
    </source>
</reference>
<feature type="compositionally biased region" description="Gly residues" evidence="2">
    <location>
        <begin position="13"/>
        <end position="22"/>
    </location>
</feature>
<feature type="coiled-coil region" evidence="1">
    <location>
        <begin position="25"/>
        <end position="92"/>
    </location>
</feature>
<protein>
    <submittedName>
        <fullName evidence="3">Uncharacterized protein</fullName>
    </submittedName>
</protein>
<comment type="caution">
    <text evidence="3">The sequence shown here is derived from an EMBL/GenBank/DDBJ whole genome shotgun (WGS) entry which is preliminary data.</text>
</comment>
<feature type="region of interest" description="Disordered" evidence="2">
    <location>
        <begin position="1"/>
        <end position="25"/>
    </location>
</feature>
<keyword evidence="1" id="KW-0175">Coiled coil</keyword>
<evidence type="ECO:0000256" key="1">
    <source>
        <dbReference type="SAM" id="Coils"/>
    </source>
</evidence>
<keyword evidence="4" id="KW-1185">Reference proteome</keyword>
<dbReference type="EMBL" id="BLLF01007726">
    <property type="protein sequence ID" value="GFH33085.1"/>
    <property type="molecule type" value="Genomic_DNA"/>
</dbReference>
<dbReference type="Proteomes" id="UP000485058">
    <property type="component" value="Unassembled WGS sequence"/>
</dbReference>
<evidence type="ECO:0000256" key="2">
    <source>
        <dbReference type="SAM" id="MobiDB-lite"/>
    </source>
</evidence>
<organism evidence="3 4">
    <name type="scientific">Haematococcus lacustris</name>
    <name type="common">Green alga</name>
    <name type="synonym">Haematococcus pluvialis</name>
    <dbReference type="NCBI Taxonomy" id="44745"/>
    <lineage>
        <taxon>Eukaryota</taxon>
        <taxon>Viridiplantae</taxon>
        <taxon>Chlorophyta</taxon>
        <taxon>core chlorophytes</taxon>
        <taxon>Chlorophyceae</taxon>
        <taxon>CS clade</taxon>
        <taxon>Chlamydomonadales</taxon>
        <taxon>Haematococcaceae</taxon>
        <taxon>Haematococcus</taxon>
    </lineage>
</organism>
<accession>A0A6A0AKT5</accession>
<gene>
    <name evidence="3" type="ORF">HaLaN_32403</name>
</gene>
<proteinExistence type="predicted"/>
<evidence type="ECO:0000313" key="3">
    <source>
        <dbReference type="EMBL" id="GFH33085.1"/>
    </source>
</evidence>
<dbReference type="AlphaFoldDB" id="A0A6A0AKT5"/>
<name>A0A6A0AKT5_HAELA</name>
<sequence length="139" mass="14548">MALAPLAPEPVGRAGGEGGPEGGDVRGLRETLARMQSACHAAEAEVVRLQAQAQVASAAVVTHREEQLQAQIRTLEEQLAVTEARLAATAQESLHKLQDAIPKLQAIEALYQSVGAMIHGSQHVKSASIVAVKTEGLDS</sequence>
<evidence type="ECO:0000313" key="4">
    <source>
        <dbReference type="Proteomes" id="UP000485058"/>
    </source>
</evidence>